<protein>
    <recommendedName>
        <fullName evidence="4">Lipoprotein</fullName>
    </recommendedName>
</protein>
<dbReference type="Proteomes" id="UP001165439">
    <property type="component" value="Unassembled WGS sequence"/>
</dbReference>
<sequence>MRIGIVIAAAVFISGCAATYQAPTIQSVNAVSNTTASKEQVLMAAKRALVADGYQITSFDDAAGVISTAPKQVKLTPRDADCGKTLGLDYLLDNRTSTKVTMGVIAYQGRYVVRASIAGDYRPGEVSQNMDLTCVSRGNLEALLMEQITAGI</sequence>
<proteinExistence type="predicted"/>
<evidence type="ECO:0000313" key="3">
    <source>
        <dbReference type="Proteomes" id="UP001165439"/>
    </source>
</evidence>
<evidence type="ECO:0008006" key="4">
    <source>
        <dbReference type="Google" id="ProtNLM"/>
    </source>
</evidence>
<reference evidence="2" key="1">
    <citation type="submission" date="2023-06" db="EMBL/GenBank/DDBJ databases">
        <title>MBL-encoding genomic islands in Pseudomonas spp. in Poland.</title>
        <authorList>
            <person name="Urbanowicz P."/>
            <person name="Izdebski R."/>
            <person name="Biedrzycka M."/>
            <person name="Gniadkowski M."/>
        </authorList>
    </citation>
    <scope>NUCLEOTIDE SEQUENCE</scope>
    <source>
        <strain evidence="2">NMI5768_13</strain>
    </source>
</reference>
<dbReference type="RefSeq" id="WP_232856833.1">
    <property type="nucleotide sequence ID" value="NZ_CP128540.1"/>
</dbReference>
<accession>A0AAW7HJ54</accession>
<feature type="signal peptide" evidence="1">
    <location>
        <begin position="1"/>
        <end position="22"/>
    </location>
</feature>
<evidence type="ECO:0000313" key="2">
    <source>
        <dbReference type="EMBL" id="MDM3953269.1"/>
    </source>
</evidence>
<organism evidence="2 3">
    <name type="scientific">Pseudomonas alloputida</name>
    <dbReference type="NCBI Taxonomy" id="1940621"/>
    <lineage>
        <taxon>Bacteria</taxon>
        <taxon>Pseudomonadati</taxon>
        <taxon>Pseudomonadota</taxon>
        <taxon>Gammaproteobacteria</taxon>
        <taxon>Pseudomonadales</taxon>
        <taxon>Pseudomonadaceae</taxon>
        <taxon>Pseudomonas</taxon>
    </lineage>
</organism>
<comment type="caution">
    <text evidence="2">The sequence shown here is derived from an EMBL/GenBank/DDBJ whole genome shotgun (WGS) entry which is preliminary data.</text>
</comment>
<evidence type="ECO:0000256" key="1">
    <source>
        <dbReference type="SAM" id="SignalP"/>
    </source>
</evidence>
<gene>
    <name evidence="2" type="ORF">LU674_013185</name>
</gene>
<feature type="chain" id="PRO_5043925065" description="Lipoprotein" evidence="1">
    <location>
        <begin position="23"/>
        <end position="152"/>
    </location>
</feature>
<dbReference type="PROSITE" id="PS51257">
    <property type="entry name" value="PROKAR_LIPOPROTEIN"/>
    <property type="match status" value="1"/>
</dbReference>
<keyword evidence="1" id="KW-0732">Signal</keyword>
<dbReference type="GeneID" id="83680934"/>
<dbReference type="EMBL" id="JAJSRF020000001">
    <property type="protein sequence ID" value="MDM3953269.1"/>
    <property type="molecule type" value="Genomic_DNA"/>
</dbReference>
<name>A0AAW7HJ54_9PSED</name>
<dbReference type="AlphaFoldDB" id="A0AAW7HJ54"/>